<dbReference type="NCBIfam" id="TIGR00254">
    <property type="entry name" value="GGDEF"/>
    <property type="match status" value="1"/>
</dbReference>
<evidence type="ECO:0000256" key="3">
    <source>
        <dbReference type="SAM" id="Phobius"/>
    </source>
</evidence>
<dbReference type="PANTHER" id="PTHR45138:SF9">
    <property type="entry name" value="DIGUANYLATE CYCLASE DGCM-RELATED"/>
    <property type="match status" value="1"/>
</dbReference>
<dbReference type="CDD" id="cd01949">
    <property type="entry name" value="GGDEF"/>
    <property type="match status" value="1"/>
</dbReference>
<dbReference type="Pfam" id="PF00990">
    <property type="entry name" value="GGDEF"/>
    <property type="match status" value="1"/>
</dbReference>
<reference evidence="5 6" key="1">
    <citation type="submission" date="2018-10" db="EMBL/GenBank/DDBJ databases">
        <authorList>
            <person name="Perry B.J."/>
            <person name="Sullivan J.T."/>
            <person name="Murphy R.J.T."/>
            <person name="Ramsay J.P."/>
            <person name="Ronson C.W."/>
        </authorList>
    </citation>
    <scope>NUCLEOTIDE SEQUENCE [LARGE SCALE GENOMIC DNA]</scope>
    <source>
        <strain evidence="5 6">R88b</strain>
    </source>
</reference>
<dbReference type="InterPro" id="IPR043128">
    <property type="entry name" value="Rev_trsase/Diguanyl_cyclase"/>
</dbReference>
<dbReference type="Proteomes" id="UP000503017">
    <property type="component" value="Chromosome"/>
</dbReference>
<evidence type="ECO:0000313" key="5">
    <source>
        <dbReference type="EMBL" id="QKD04383.1"/>
    </source>
</evidence>
<keyword evidence="3" id="KW-1133">Transmembrane helix</keyword>
<gene>
    <name evidence="5" type="ORF">EB235_25250</name>
</gene>
<name>A0A6M7WU74_RHILI</name>
<dbReference type="SMART" id="SM00267">
    <property type="entry name" value="GGDEF"/>
    <property type="match status" value="1"/>
</dbReference>
<dbReference type="EMBL" id="CP033367">
    <property type="protein sequence ID" value="QKD04383.1"/>
    <property type="molecule type" value="Genomic_DNA"/>
</dbReference>
<organism evidence="5 6">
    <name type="scientific">Mesorhizobium loti R88b</name>
    <dbReference type="NCBI Taxonomy" id="935548"/>
    <lineage>
        <taxon>Bacteria</taxon>
        <taxon>Pseudomonadati</taxon>
        <taxon>Pseudomonadota</taxon>
        <taxon>Alphaproteobacteria</taxon>
        <taxon>Hyphomicrobiales</taxon>
        <taxon>Phyllobacteriaceae</taxon>
        <taxon>Mesorhizobium</taxon>
    </lineage>
</organism>
<dbReference type="PANTHER" id="PTHR45138">
    <property type="entry name" value="REGULATORY COMPONENTS OF SENSORY TRANSDUCTION SYSTEM"/>
    <property type="match status" value="1"/>
</dbReference>
<dbReference type="PROSITE" id="PS50887">
    <property type="entry name" value="GGDEF"/>
    <property type="match status" value="1"/>
</dbReference>
<accession>A0A6M7WU74</accession>
<dbReference type="EC" id="2.7.7.65" evidence="1"/>
<evidence type="ECO:0000259" key="4">
    <source>
        <dbReference type="PROSITE" id="PS50887"/>
    </source>
</evidence>
<feature type="transmembrane region" description="Helical" evidence="3">
    <location>
        <begin position="12"/>
        <end position="35"/>
    </location>
</feature>
<evidence type="ECO:0000256" key="2">
    <source>
        <dbReference type="ARBA" id="ARBA00034247"/>
    </source>
</evidence>
<dbReference type="InterPro" id="IPR050469">
    <property type="entry name" value="Diguanylate_Cyclase"/>
</dbReference>
<feature type="domain" description="GGDEF" evidence="4">
    <location>
        <begin position="114"/>
        <end position="246"/>
    </location>
</feature>
<evidence type="ECO:0000313" key="6">
    <source>
        <dbReference type="Proteomes" id="UP000503017"/>
    </source>
</evidence>
<dbReference type="AlphaFoldDB" id="A0A6M7WU74"/>
<dbReference type="InterPro" id="IPR029787">
    <property type="entry name" value="Nucleotide_cyclase"/>
</dbReference>
<keyword evidence="3" id="KW-0812">Transmembrane</keyword>
<dbReference type="Gene3D" id="3.30.70.270">
    <property type="match status" value="1"/>
</dbReference>
<feature type="transmembrane region" description="Helical" evidence="3">
    <location>
        <begin position="47"/>
        <end position="67"/>
    </location>
</feature>
<dbReference type="InterPro" id="IPR000160">
    <property type="entry name" value="GGDEF_dom"/>
</dbReference>
<proteinExistence type="predicted"/>
<dbReference type="SUPFAM" id="SSF55073">
    <property type="entry name" value="Nucleotide cyclase"/>
    <property type="match status" value="1"/>
</dbReference>
<sequence>MTTTSPRPWKGVAYLTFLGTAGVLALSISLNYLLLFSEVLTPFWRSVITATVLPIVIGVPLFVFIGSQQIKVRRYRRELNTSATFDALTGCLNGAVFSSMVERRTPKPSAGGSRSGAFLVIHPEHLRSINLRFGAGWGDEALRLIASTIQSSLRNEDLVGRIGSSMFGVFLPGATEQDAEEIGERIRARVAQVYFAPKGTEDVLSIRVGGIAFENELKFDDMFRTAEARLSGIETAAAGQISRHQEPVDVMPKPGHQY</sequence>
<protein>
    <recommendedName>
        <fullName evidence="1">diguanylate cyclase</fullName>
        <ecNumber evidence="1">2.7.7.65</ecNumber>
    </recommendedName>
</protein>
<dbReference type="GO" id="GO:0052621">
    <property type="term" value="F:diguanylate cyclase activity"/>
    <property type="evidence" value="ECO:0007669"/>
    <property type="project" value="UniProtKB-EC"/>
</dbReference>
<comment type="catalytic activity">
    <reaction evidence="2">
        <text>2 GTP = 3',3'-c-di-GMP + 2 diphosphate</text>
        <dbReference type="Rhea" id="RHEA:24898"/>
        <dbReference type="ChEBI" id="CHEBI:33019"/>
        <dbReference type="ChEBI" id="CHEBI:37565"/>
        <dbReference type="ChEBI" id="CHEBI:58805"/>
        <dbReference type="EC" id="2.7.7.65"/>
    </reaction>
</comment>
<evidence type="ECO:0000256" key="1">
    <source>
        <dbReference type="ARBA" id="ARBA00012528"/>
    </source>
</evidence>
<keyword evidence="3" id="KW-0472">Membrane</keyword>